<dbReference type="EMBL" id="CP107906">
    <property type="protein sequence ID" value="WUG98006.1"/>
    <property type="molecule type" value="Genomic_DNA"/>
</dbReference>
<feature type="region of interest" description="Disordered" evidence="1">
    <location>
        <begin position="368"/>
        <end position="515"/>
    </location>
</feature>
<keyword evidence="3" id="KW-1185">Reference proteome</keyword>
<feature type="compositionally biased region" description="Gly residues" evidence="1">
    <location>
        <begin position="249"/>
        <end position="258"/>
    </location>
</feature>
<sequence length="749" mass="74764">MAADQLPSRVREFAQYLDGLLARLDPSGGWCAVFWQRDPEGMRACLDGHEMPPWDVVEALLQDLAGQYGPGGAGPETERAWSLHAAALTAYDARPGGRDALGDRLDVMLREQRYAAERQADLSRLLASAATREQADALRIDLAWAHDDHERARARCAELRGRMAHLDRRDRGAAAFFEGRGVAAGPGGVPGARSEGEPVHAPGEFGSGLGAGTGRGGAASGRPEGARGGAASEASAAAAGVRGQEASGAAGGLRGGEASGAAAAVSGGGAPTSAPHGGAGPSRPADVFGGARPAAGAPAFGAGAVADGLRASGGGAPADGFRASGGGAAEGGAGVFGGGGAAGGVGVFGDGAADSGAGAFGDGAAEGGVRAQGGDAAEGGVRAQGGDAAEGGVRAHGGDAADGGVRVYGDGRPAAGASPRARRAPGGPSVPGTPAEPWHPAQQQPASGTVGGAGRHDTRHAAAGPEPERDAHEHPADRAVPPEAGGAPTPFPAPEPPAPQQPTPKQRKRRRGSARFAGMDEEEAAPVVVPPAAVPTLPDPAPVTGRTRRGARFAGAAEEAAVQHVEPRGEAGGAADRTEVARTVEALARLRTEGRSGEAHALLVELTSSAPARFPLLAGELERAGLGADWQTLLWEAAALPAGRLVAAADALGAAGRVGDGQQILRQGVARPPVEVGEAVLSLVAEGRHREVRALLDAYVRARTPEEAARSAEPGPGRLVPLLLEAAQGVSDERRWDLVHALRVAGFPG</sequence>
<proteinExistence type="predicted"/>
<protein>
    <recommendedName>
        <fullName evidence="4">UL36 very large tegument protein</fullName>
    </recommendedName>
</protein>
<feature type="compositionally biased region" description="Gly residues" evidence="1">
    <location>
        <begin position="205"/>
        <end position="219"/>
    </location>
</feature>
<evidence type="ECO:0000256" key="1">
    <source>
        <dbReference type="SAM" id="MobiDB-lite"/>
    </source>
</evidence>
<feature type="region of interest" description="Disordered" evidence="1">
    <location>
        <begin position="246"/>
        <end position="290"/>
    </location>
</feature>
<reference evidence="2 3" key="1">
    <citation type="submission" date="2022-10" db="EMBL/GenBank/DDBJ databases">
        <title>The complete genomes of actinobacterial strains from the NBC collection.</title>
        <authorList>
            <person name="Joergensen T.S."/>
            <person name="Alvarez Arevalo M."/>
            <person name="Sterndorff E.B."/>
            <person name="Faurdal D."/>
            <person name="Vuksanovic O."/>
            <person name="Mourched A.-S."/>
            <person name="Charusanti P."/>
            <person name="Shaw S."/>
            <person name="Blin K."/>
            <person name="Weber T."/>
        </authorList>
    </citation>
    <scope>NUCLEOTIDE SEQUENCE [LARGE SCALE GENOMIC DNA]</scope>
    <source>
        <strain evidence="2 3">NBC_00456</strain>
    </source>
</reference>
<feature type="compositionally biased region" description="Low complexity" evidence="1">
    <location>
        <begin position="411"/>
        <end position="432"/>
    </location>
</feature>
<accession>A0ABZ1P1V4</accession>
<evidence type="ECO:0008006" key="4">
    <source>
        <dbReference type="Google" id="ProtNLM"/>
    </source>
</evidence>
<dbReference type="RefSeq" id="WP_328345431.1">
    <property type="nucleotide sequence ID" value="NZ_CP107906.1"/>
</dbReference>
<name>A0ABZ1P1V4_STRVL</name>
<evidence type="ECO:0000313" key="2">
    <source>
        <dbReference type="EMBL" id="WUG98006.1"/>
    </source>
</evidence>
<gene>
    <name evidence="2" type="ORF">OHB29_36245</name>
</gene>
<dbReference type="Proteomes" id="UP001341259">
    <property type="component" value="Chromosome"/>
</dbReference>
<organism evidence="2 3">
    <name type="scientific">Streptomyces violaceus</name>
    <name type="common">Streptomyces venezuelae</name>
    <dbReference type="NCBI Taxonomy" id="1936"/>
    <lineage>
        <taxon>Bacteria</taxon>
        <taxon>Bacillati</taxon>
        <taxon>Actinomycetota</taxon>
        <taxon>Actinomycetes</taxon>
        <taxon>Kitasatosporales</taxon>
        <taxon>Streptomycetaceae</taxon>
        <taxon>Streptomyces</taxon>
    </lineage>
</organism>
<feature type="region of interest" description="Disordered" evidence="1">
    <location>
        <begin position="180"/>
        <end position="233"/>
    </location>
</feature>
<feature type="compositionally biased region" description="Pro residues" evidence="1">
    <location>
        <begin position="489"/>
        <end position="502"/>
    </location>
</feature>
<evidence type="ECO:0000313" key="3">
    <source>
        <dbReference type="Proteomes" id="UP001341259"/>
    </source>
</evidence>
<feature type="compositionally biased region" description="Basic and acidic residues" evidence="1">
    <location>
        <begin position="454"/>
        <end position="477"/>
    </location>
</feature>